<evidence type="ECO:0000313" key="9">
    <source>
        <dbReference type="EMBL" id="MCE2593388.1"/>
    </source>
</evidence>
<dbReference type="EMBL" id="JAIMJA010000001">
    <property type="protein sequence ID" value="MCE2593388.1"/>
    <property type="molecule type" value="Genomic_DNA"/>
</dbReference>
<dbReference type="Pfam" id="PF04217">
    <property type="entry name" value="DUF412"/>
    <property type="match status" value="1"/>
</dbReference>
<comment type="subcellular location">
    <subcellularLocation>
        <location evidence="1">Cell inner membrane</location>
        <topology evidence="1">Multi-pass membrane protein</topology>
    </subcellularLocation>
</comment>
<dbReference type="NCBIfam" id="NF002493">
    <property type="entry name" value="PRK01816.1"/>
    <property type="match status" value="1"/>
</dbReference>
<evidence type="ECO:0000256" key="5">
    <source>
        <dbReference type="ARBA" id="ARBA00022519"/>
    </source>
</evidence>
<evidence type="ECO:0000256" key="4">
    <source>
        <dbReference type="ARBA" id="ARBA00022475"/>
    </source>
</evidence>
<evidence type="ECO:0000256" key="3">
    <source>
        <dbReference type="ARBA" id="ARBA00018831"/>
    </source>
</evidence>
<dbReference type="Proteomes" id="UP001201273">
    <property type="component" value="Unassembled WGS sequence"/>
</dbReference>
<keyword evidence="6" id="KW-0812">Transmembrane</keyword>
<keyword evidence="5" id="KW-0997">Cell inner membrane</keyword>
<dbReference type="InterPro" id="IPR007334">
    <property type="entry name" value="UPF0208"/>
</dbReference>
<protein>
    <recommendedName>
        <fullName evidence="3">UPF0208 membrane protein YfbV</fullName>
    </recommendedName>
</protein>
<evidence type="ECO:0000256" key="8">
    <source>
        <dbReference type="ARBA" id="ARBA00023136"/>
    </source>
</evidence>
<evidence type="ECO:0000256" key="6">
    <source>
        <dbReference type="ARBA" id="ARBA00022692"/>
    </source>
</evidence>
<dbReference type="RefSeq" id="WP_233051000.1">
    <property type="nucleotide sequence ID" value="NZ_JAIMJA010000001.1"/>
</dbReference>
<comment type="caution">
    <text evidence="9">The sequence shown here is derived from an EMBL/GenBank/DDBJ whole genome shotgun (WGS) entry which is preliminary data.</text>
</comment>
<comment type="similarity">
    <text evidence="2">Belongs to the UPF0208 family.</text>
</comment>
<proteinExistence type="inferred from homology"/>
<keyword evidence="4" id="KW-1003">Cell membrane</keyword>
<evidence type="ECO:0000256" key="2">
    <source>
        <dbReference type="ARBA" id="ARBA00009474"/>
    </source>
</evidence>
<reference evidence="9 10" key="1">
    <citation type="journal article" date="2022" name="Environ. Microbiol. Rep.">
        <title>Eco-phylogenetic analyses reveal divergent evolution of vitamin B12 metabolism in the marine bacterial family 'Psychromonadaceae'.</title>
        <authorList>
            <person name="Jin X."/>
            <person name="Yang Y."/>
            <person name="Cao H."/>
            <person name="Gao B."/>
            <person name="Zhao Z."/>
        </authorList>
    </citation>
    <scope>NUCLEOTIDE SEQUENCE [LARGE SCALE GENOMIC DNA]</scope>
    <source>
        <strain evidence="9 10">MKS20</strain>
    </source>
</reference>
<organism evidence="9 10">
    <name type="scientific">Motilimonas cestriensis</name>
    <dbReference type="NCBI Taxonomy" id="2742685"/>
    <lineage>
        <taxon>Bacteria</taxon>
        <taxon>Pseudomonadati</taxon>
        <taxon>Pseudomonadota</taxon>
        <taxon>Gammaproteobacteria</taxon>
        <taxon>Alteromonadales</taxon>
        <taxon>Alteromonadales genera incertae sedis</taxon>
        <taxon>Motilimonas</taxon>
    </lineage>
</organism>
<sequence length="149" mass="17176">MKFFGGKLQTGKAYMKVWPQRKELNGLFPENLVIKATEFAEKFMPMLAVLTILLQYQVGHEMFWPTTVGMVLFMVSLPLQGLYWLGKRAQSPLPPSLVRWYHQIHQKLVQQSNQQNEPPKQAVSKPTYGDLAFVLNQGFKSLDKAFLFD</sequence>
<evidence type="ECO:0000313" key="10">
    <source>
        <dbReference type="Proteomes" id="UP001201273"/>
    </source>
</evidence>
<keyword evidence="8" id="KW-0472">Membrane</keyword>
<gene>
    <name evidence="9" type="ORF">K6Y31_00955</name>
</gene>
<keyword evidence="7" id="KW-1133">Transmembrane helix</keyword>
<name>A0ABS8W6K9_9GAMM</name>
<evidence type="ECO:0000256" key="7">
    <source>
        <dbReference type="ARBA" id="ARBA00022989"/>
    </source>
</evidence>
<accession>A0ABS8W6K9</accession>
<keyword evidence="10" id="KW-1185">Reference proteome</keyword>
<evidence type="ECO:0000256" key="1">
    <source>
        <dbReference type="ARBA" id="ARBA00004429"/>
    </source>
</evidence>